<dbReference type="Pfam" id="PF11807">
    <property type="entry name" value="UstYa"/>
    <property type="match status" value="1"/>
</dbReference>
<dbReference type="AlphaFoldDB" id="A0A9P5ZKP0"/>
<evidence type="ECO:0000256" key="2">
    <source>
        <dbReference type="ARBA" id="ARBA00023002"/>
    </source>
</evidence>
<protein>
    <submittedName>
        <fullName evidence="4">Uncharacterized protein</fullName>
    </submittedName>
</protein>
<name>A0A9P5ZKP0_PLEER</name>
<gene>
    <name evidence="4" type="ORF">BDN71DRAFT_1402301</name>
</gene>
<accession>A0A9P5ZKP0</accession>
<dbReference type="PANTHER" id="PTHR33365:SF11">
    <property type="entry name" value="TAT PATHWAY SIGNAL SEQUENCE"/>
    <property type="match status" value="1"/>
</dbReference>
<dbReference type="InterPro" id="IPR021765">
    <property type="entry name" value="UstYa-like"/>
</dbReference>
<reference evidence="4" key="1">
    <citation type="submission" date="2020-11" db="EMBL/GenBank/DDBJ databases">
        <authorList>
            <consortium name="DOE Joint Genome Institute"/>
            <person name="Ahrendt S."/>
            <person name="Riley R."/>
            <person name="Andreopoulos W."/>
            <person name="Labutti K."/>
            <person name="Pangilinan J."/>
            <person name="Ruiz-Duenas F.J."/>
            <person name="Barrasa J.M."/>
            <person name="Sanchez-Garcia M."/>
            <person name="Camarero S."/>
            <person name="Miyauchi S."/>
            <person name="Serrano A."/>
            <person name="Linde D."/>
            <person name="Babiker R."/>
            <person name="Drula E."/>
            <person name="Ayuso-Fernandez I."/>
            <person name="Pacheco R."/>
            <person name="Padilla G."/>
            <person name="Ferreira P."/>
            <person name="Barriuso J."/>
            <person name="Kellner H."/>
            <person name="Castanera R."/>
            <person name="Alfaro M."/>
            <person name="Ramirez L."/>
            <person name="Pisabarro A.G."/>
            <person name="Kuo A."/>
            <person name="Tritt A."/>
            <person name="Lipzen A."/>
            <person name="He G."/>
            <person name="Yan M."/>
            <person name="Ng V."/>
            <person name="Cullen D."/>
            <person name="Martin F."/>
            <person name="Rosso M.-N."/>
            <person name="Henrissat B."/>
            <person name="Hibbett D."/>
            <person name="Martinez A.T."/>
            <person name="Grigoriev I.V."/>
        </authorList>
    </citation>
    <scope>NUCLEOTIDE SEQUENCE</scope>
    <source>
        <strain evidence="4">ATCC 90797</strain>
    </source>
</reference>
<proteinExistence type="inferred from homology"/>
<dbReference type="GO" id="GO:0043386">
    <property type="term" value="P:mycotoxin biosynthetic process"/>
    <property type="evidence" value="ECO:0007669"/>
    <property type="project" value="InterPro"/>
</dbReference>
<keyword evidence="2" id="KW-0560">Oxidoreductase</keyword>
<comment type="caution">
    <text evidence="4">The sequence shown here is derived from an EMBL/GenBank/DDBJ whole genome shotgun (WGS) entry which is preliminary data.</text>
</comment>
<dbReference type="PANTHER" id="PTHR33365">
    <property type="entry name" value="YALI0B05434P"/>
    <property type="match status" value="1"/>
</dbReference>
<comment type="pathway">
    <text evidence="1">Mycotoxin biosynthesis.</text>
</comment>
<evidence type="ECO:0000256" key="3">
    <source>
        <dbReference type="ARBA" id="ARBA00035112"/>
    </source>
</evidence>
<dbReference type="OrthoDB" id="3687641at2759"/>
<evidence type="ECO:0000256" key="1">
    <source>
        <dbReference type="ARBA" id="ARBA00004685"/>
    </source>
</evidence>
<evidence type="ECO:0000313" key="5">
    <source>
        <dbReference type="Proteomes" id="UP000807025"/>
    </source>
</evidence>
<dbReference type="EMBL" id="MU154686">
    <property type="protein sequence ID" value="KAF9489035.1"/>
    <property type="molecule type" value="Genomic_DNA"/>
</dbReference>
<dbReference type="GO" id="GO:0016491">
    <property type="term" value="F:oxidoreductase activity"/>
    <property type="evidence" value="ECO:0007669"/>
    <property type="project" value="UniProtKB-KW"/>
</dbReference>
<comment type="similarity">
    <text evidence="3">Belongs to the ustYa family.</text>
</comment>
<dbReference type="Proteomes" id="UP000807025">
    <property type="component" value="Unassembled WGS sequence"/>
</dbReference>
<evidence type="ECO:0000313" key="4">
    <source>
        <dbReference type="EMBL" id="KAF9489035.1"/>
    </source>
</evidence>
<organism evidence="4 5">
    <name type="scientific">Pleurotus eryngii</name>
    <name type="common">Boletus of the steppes</name>
    <dbReference type="NCBI Taxonomy" id="5323"/>
    <lineage>
        <taxon>Eukaryota</taxon>
        <taxon>Fungi</taxon>
        <taxon>Dikarya</taxon>
        <taxon>Basidiomycota</taxon>
        <taxon>Agaricomycotina</taxon>
        <taxon>Agaricomycetes</taxon>
        <taxon>Agaricomycetidae</taxon>
        <taxon>Agaricales</taxon>
        <taxon>Pleurotineae</taxon>
        <taxon>Pleurotaceae</taxon>
        <taxon>Pleurotus</taxon>
    </lineage>
</organism>
<keyword evidence="5" id="KW-1185">Reference proteome</keyword>
<sequence length="173" mass="19657">MSIIVSISFIHFTHSDTLDLAHLGHDFPPTFPLHSGTLSDVHLTMEESTNFPLTSWASNDQWFTIAPLSAGYVCLGPHVRLFVVMMFHGLHCMRILNLAFDPLHIIGDGHINHCLGYLHQMTLCSADLTVEPAGWKTRDFSWDRVGAMHKCWDWSAVYVEVEQNYAQWNCSQT</sequence>